<evidence type="ECO:0000313" key="12">
    <source>
        <dbReference type="Proteomes" id="UP000829999"/>
    </source>
</evidence>
<evidence type="ECO:0000256" key="9">
    <source>
        <dbReference type="ARBA" id="ARBA00031262"/>
    </source>
</evidence>
<evidence type="ECO:0000256" key="3">
    <source>
        <dbReference type="ARBA" id="ARBA00020438"/>
    </source>
</evidence>
<dbReference type="SUPFAM" id="SSF53955">
    <property type="entry name" value="Lysozyme-like"/>
    <property type="match status" value="1"/>
</dbReference>
<dbReference type="InterPro" id="IPR023346">
    <property type="entry name" value="Lysozyme-like_dom_sf"/>
</dbReference>
<dbReference type="PROSITE" id="PS51348">
    <property type="entry name" value="GLYCOSYL_HYDROL_F22_2"/>
    <property type="match status" value="1"/>
</dbReference>
<dbReference type="InterPro" id="IPR019799">
    <property type="entry name" value="Glyco_hydro_22_CS"/>
</dbReference>
<evidence type="ECO:0000256" key="4">
    <source>
        <dbReference type="ARBA" id="ARBA00022529"/>
    </source>
</evidence>
<dbReference type="PANTHER" id="PTHR11407:SF63">
    <property type="entry name" value="LYSOZYME C"/>
    <property type="match status" value="1"/>
</dbReference>
<evidence type="ECO:0000259" key="11">
    <source>
        <dbReference type="PROSITE" id="PS00128"/>
    </source>
</evidence>
<keyword evidence="6" id="KW-0378">Hydrolase</keyword>
<dbReference type="RefSeq" id="XP_050554187.1">
    <property type="nucleotide sequence ID" value="XM_050698230.1"/>
</dbReference>
<dbReference type="CDD" id="cd16899">
    <property type="entry name" value="LYZ_C_invert"/>
    <property type="match status" value="1"/>
</dbReference>
<dbReference type="GO" id="GO:0042742">
    <property type="term" value="P:defense response to bacterium"/>
    <property type="evidence" value="ECO:0007669"/>
    <property type="project" value="UniProtKB-KW"/>
</dbReference>
<protein>
    <recommendedName>
        <fullName evidence="3">Lysozyme</fullName>
        <ecNumber evidence="2">3.2.1.17</ecNumber>
    </recommendedName>
    <alternativeName>
        <fullName evidence="9">1,4-beta-N-acetylmuramidase</fullName>
    </alternativeName>
</protein>
<keyword evidence="7" id="KW-1015">Disulfide bond</keyword>
<evidence type="ECO:0000256" key="10">
    <source>
        <dbReference type="SAM" id="SignalP"/>
    </source>
</evidence>
<keyword evidence="8" id="KW-0326">Glycosidase</keyword>
<feature type="signal peptide" evidence="10">
    <location>
        <begin position="1"/>
        <end position="19"/>
    </location>
</feature>
<dbReference type="Pfam" id="PF00062">
    <property type="entry name" value="Lys"/>
    <property type="match status" value="2"/>
</dbReference>
<dbReference type="GO" id="GO:0031640">
    <property type="term" value="P:killing of cells of another organism"/>
    <property type="evidence" value="ECO:0007669"/>
    <property type="project" value="UniProtKB-KW"/>
</dbReference>
<dbReference type="AlphaFoldDB" id="A0A9R0DVF1"/>
<evidence type="ECO:0000256" key="7">
    <source>
        <dbReference type="ARBA" id="ARBA00023157"/>
    </source>
</evidence>
<accession>A0A9R0DVF1</accession>
<feature type="chain" id="PRO_5040411295" description="Lysozyme" evidence="10">
    <location>
        <begin position="20"/>
        <end position="168"/>
    </location>
</feature>
<reference evidence="13" key="1">
    <citation type="submission" date="2025-08" db="UniProtKB">
        <authorList>
            <consortium name="RefSeq"/>
        </authorList>
    </citation>
    <scope>IDENTIFICATION</scope>
    <source>
        <tissue evidence="13">Whole larval tissue</tissue>
    </source>
</reference>
<dbReference type="CTD" id="100101198"/>
<gene>
    <name evidence="13" type="primary">LOC118279237</name>
</gene>
<keyword evidence="4" id="KW-0929">Antimicrobial</keyword>
<keyword evidence="10" id="KW-0732">Signal</keyword>
<dbReference type="GO" id="GO:0003796">
    <property type="term" value="F:lysozyme activity"/>
    <property type="evidence" value="ECO:0007669"/>
    <property type="project" value="UniProtKB-EC"/>
</dbReference>
<dbReference type="GeneID" id="118279237"/>
<dbReference type="PANTHER" id="PTHR11407">
    <property type="entry name" value="LYSOZYME C"/>
    <property type="match status" value="1"/>
</dbReference>
<evidence type="ECO:0000256" key="5">
    <source>
        <dbReference type="ARBA" id="ARBA00022638"/>
    </source>
</evidence>
<dbReference type="InterPro" id="IPR001916">
    <property type="entry name" value="Glyco_hydro_22"/>
</dbReference>
<organism evidence="12 13">
    <name type="scientific">Spodoptera frugiperda</name>
    <name type="common">Fall armyworm</name>
    <dbReference type="NCBI Taxonomy" id="7108"/>
    <lineage>
        <taxon>Eukaryota</taxon>
        <taxon>Metazoa</taxon>
        <taxon>Ecdysozoa</taxon>
        <taxon>Arthropoda</taxon>
        <taxon>Hexapoda</taxon>
        <taxon>Insecta</taxon>
        <taxon>Pterygota</taxon>
        <taxon>Neoptera</taxon>
        <taxon>Endopterygota</taxon>
        <taxon>Lepidoptera</taxon>
        <taxon>Glossata</taxon>
        <taxon>Ditrysia</taxon>
        <taxon>Noctuoidea</taxon>
        <taxon>Noctuidae</taxon>
        <taxon>Amphipyrinae</taxon>
        <taxon>Spodoptera</taxon>
    </lineage>
</organism>
<evidence type="ECO:0000256" key="8">
    <source>
        <dbReference type="ARBA" id="ARBA00023295"/>
    </source>
</evidence>
<name>A0A9R0DVF1_SPOFR</name>
<comment type="catalytic activity">
    <reaction evidence="1">
        <text>Hydrolysis of (1-&gt;4)-beta-linkages between N-acetylmuramic acid and N-acetyl-D-glucosamine residues in a peptidoglycan and between N-acetyl-D-glucosamine residues in chitodextrins.</text>
        <dbReference type="EC" id="3.2.1.17"/>
    </reaction>
</comment>
<keyword evidence="5" id="KW-0081">Bacteriolytic enzyme</keyword>
<dbReference type="Proteomes" id="UP000829999">
    <property type="component" value="Chromosome 14"/>
</dbReference>
<dbReference type="Gene3D" id="1.10.530.10">
    <property type="match status" value="1"/>
</dbReference>
<dbReference type="SMART" id="SM00263">
    <property type="entry name" value="LYZ1"/>
    <property type="match status" value="1"/>
</dbReference>
<sequence length="168" mass="19038">MARPTHLVLLLVTLGVVHTSQGHARSFTRCQLSRELLRYNFPRSMIPNWVCLIEHASGRTTDKVTNHNNSYTSYGLFQQVSVAANLPDIVALWPLVTPSGTKKINNKDWCKKGRKGGHCNIKCEDLLNEDLADDVRCAKRIYDRVGFKAWPTSFSYCKENSLPDLSRC</sequence>
<feature type="domain" description="Glycosyl hydrolases family 22 (GH22)" evidence="11">
    <location>
        <begin position="119"/>
        <end position="137"/>
    </location>
</feature>
<dbReference type="PROSITE" id="PS00128">
    <property type="entry name" value="GLYCOSYL_HYDROL_F22_1"/>
    <property type="match status" value="1"/>
</dbReference>
<evidence type="ECO:0000313" key="13">
    <source>
        <dbReference type="RefSeq" id="XP_050554187.1"/>
    </source>
</evidence>
<evidence type="ECO:0000256" key="6">
    <source>
        <dbReference type="ARBA" id="ARBA00022801"/>
    </source>
</evidence>
<evidence type="ECO:0000256" key="1">
    <source>
        <dbReference type="ARBA" id="ARBA00000632"/>
    </source>
</evidence>
<keyword evidence="12" id="KW-1185">Reference proteome</keyword>
<dbReference type="EC" id="3.2.1.17" evidence="2"/>
<evidence type="ECO:0000256" key="2">
    <source>
        <dbReference type="ARBA" id="ARBA00012732"/>
    </source>
</evidence>
<proteinExistence type="predicted"/>